<protein>
    <submittedName>
        <fullName evidence="2">Phosphotransferase enzyme family protein</fullName>
    </submittedName>
</protein>
<keyword evidence="2" id="KW-0808">Transferase</keyword>
<dbReference type="RefSeq" id="WP_089651077.1">
    <property type="nucleotide sequence ID" value="NZ_FNIZ01000002.1"/>
</dbReference>
<keyword evidence="3" id="KW-1185">Reference proteome</keyword>
<dbReference type="InterPro" id="IPR011009">
    <property type="entry name" value="Kinase-like_dom_sf"/>
</dbReference>
<dbReference type="Pfam" id="PF01636">
    <property type="entry name" value="APH"/>
    <property type="match status" value="1"/>
</dbReference>
<dbReference type="EMBL" id="FNIZ01000002">
    <property type="protein sequence ID" value="SDO05961.1"/>
    <property type="molecule type" value="Genomic_DNA"/>
</dbReference>
<dbReference type="Gene3D" id="3.90.1200.10">
    <property type="match status" value="1"/>
</dbReference>
<evidence type="ECO:0000313" key="3">
    <source>
        <dbReference type="Proteomes" id="UP000198860"/>
    </source>
</evidence>
<dbReference type="GO" id="GO:0016740">
    <property type="term" value="F:transferase activity"/>
    <property type="evidence" value="ECO:0007669"/>
    <property type="project" value="UniProtKB-KW"/>
</dbReference>
<proteinExistence type="predicted"/>
<dbReference type="SUPFAM" id="SSF56112">
    <property type="entry name" value="Protein kinase-like (PK-like)"/>
    <property type="match status" value="1"/>
</dbReference>
<dbReference type="STRING" id="240303.SAMN05421677_102317"/>
<dbReference type="InterPro" id="IPR002575">
    <property type="entry name" value="Aminoglycoside_PTrfase"/>
</dbReference>
<evidence type="ECO:0000259" key="1">
    <source>
        <dbReference type="Pfam" id="PF01636"/>
    </source>
</evidence>
<sequence length="253" mass="29079">MNIVDLGAPFAAGNTAEVYLFKNKVVKIFKEYLPDSEAVNEAQKQKYAHYCGLFVPKVLEVTKVDGRQALIMEYVQGETVGHLISQHPEQVEYYMNLSIDLQQNIHEHEAHSMESMQEKLSRQIKEAPRLEFSLKKELLGQLNAMTYEKKLCHGDFHFFNLIQSGNEAAVIDWVDASAGDIRADIYRTYLLYSQVSIKWAEMYIELYCKKTGLSKDEIFRWAPIIAAARLSESVSAEEGSRLVELVNHYYDRL</sequence>
<gene>
    <name evidence="2" type="ORF">SAMN05421677_102317</name>
</gene>
<evidence type="ECO:0000313" key="2">
    <source>
        <dbReference type="EMBL" id="SDO05961.1"/>
    </source>
</evidence>
<dbReference type="AlphaFoldDB" id="A0A1H0GGV7"/>
<organism evidence="2 3">
    <name type="scientific">Halobacillus aidingensis</name>
    <dbReference type="NCBI Taxonomy" id="240303"/>
    <lineage>
        <taxon>Bacteria</taxon>
        <taxon>Bacillati</taxon>
        <taxon>Bacillota</taxon>
        <taxon>Bacilli</taxon>
        <taxon>Bacillales</taxon>
        <taxon>Bacillaceae</taxon>
        <taxon>Halobacillus</taxon>
    </lineage>
</organism>
<feature type="domain" description="Aminoglycoside phosphotransferase" evidence="1">
    <location>
        <begin position="9"/>
        <end position="212"/>
    </location>
</feature>
<dbReference type="Proteomes" id="UP000198860">
    <property type="component" value="Unassembled WGS sequence"/>
</dbReference>
<dbReference type="OrthoDB" id="9800774at2"/>
<reference evidence="3" key="1">
    <citation type="submission" date="2016-10" db="EMBL/GenBank/DDBJ databases">
        <authorList>
            <person name="Varghese N."/>
            <person name="Submissions S."/>
        </authorList>
    </citation>
    <scope>NUCLEOTIDE SEQUENCE [LARGE SCALE GENOMIC DNA]</scope>
    <source>
        <strain evidence="3">CGMCC 1.3703</strain>
    </source>
</reference>
<accession>A0A1H0GGV7</accession>
<name>A0A1H0GGV7_HALAD</name>